<dbReference type="RefSeq" id="WP_105941576.1">
    <property type="nucleotide sequence ID" value="NZ_CP027433.1"/>
</dbReference>
<reference evidence="2 3" key="1">
    <citation type="submission" date="2018-03" db="EMBL/GenBank/DDBJ databases">
        <title>Characteristics and genome of n-alkane degrading marine bacteria Gordonia iterans isolated from crude oil contaminated in Tae-an, South Korea.</title>
        <authorList>
            <person name="Lee S.-S."/>
            <person name="Kim H."/>
        </authorList>
    </citation>
    <scope>NUCLEOTIDE SEQUENCE [LARGE SCALE GENOMIC DNA]</scope>
    <source>
        <strain evidence="2 3">Co17</strain>
    </source>
</reference>
<evidence type="ECO:0000313" key="2">
    <source>
        <dbReference type="EMBL" id="AVL99844.1"/>
    </source>
</evidence>
<protein>
    <recommendedName>
        <fullName evidence="4">Lipoprotein</fullName>
    </recommendedName>
</protein>
<keyword evidence="1" id="KW-0732">Signal</keyword>
<dbReference type="KEGG" id="git:C6V83_05670"/>
<dbReference type="Proteomes" id="UP000239814">
    <property type="component" value="Chromosome"/>
</dbReference>
<proteinExistence type="predicted"/>
<accession>A0A2S0KDT7</accession>
<evidence type="ECO:0000256" key="1">
    <source>
        <dbReference type="SAM" id="SignalP"/>
    </source>
</evidence>
<feature type="chain" id="PRO_5015721017" description="Lipoprotein" evidence="1">
    <location>
        <begin position="32"/>
        <end position="146"/>
    </location>
</feature>
<evidence type="ECO:0008006" key="4">
    <source>
        <dbReference type="Google" id="ProtNLM"/>
    </source>
</evidence>
<sequence>MNLSHVFSARRRALIAGCLAVGLALTLSACGAPTGKDDPETNRQTAQLILDSFVKSYNQEGLATAVDQNVCPDDRPAFDGRGTLDGSSDATGTMQAVSQVSVDGTSASAAVSVGSAGAQAQQYAVTLSKAPGVGWCVSEIVAAAHQ</sequence>
<dbReference type="OrthoDB" id="10006340at2"/>
<organism evidence="2 3">
    <name type="scientific">Gordonia iterans</name>
    <dbReference type="NCBI Taxonomy" id="1004901"/>
    <lineage>
        <taxon>Bacteria</taxon>
        <taxon>Bacillati</taxon>
        <taxon>Actinomycetota</taxon>
        <taxon>Actinomycetes</taxon>
        <taxon>Mycobacteriales</taxon>
        <taxon>Gordoniaceae</taxon>
        <taxon>Gordonia</taxon>
    </lineage>
</organism>
<name>A0A2S0KDT7_9ACTN</name>
<gene>
    <name evidence="2" type="ORF">C6V83_05670</name>
</gene>
<evidence type="ECO:0000313" key="3">
    <source>
        <dbReference type="Proteomes" id="UP000239814"/>
    </source>
</evidence>
<dbReference type="EMBL" id="CP027433">
    <property type="protein sequence ID" value="AVL99844.1"/>
    <property type="molecule type" value="Genomic_DNA"/>
</dbReference>
<keyword evidence="3" id="KW-1185">Reference proteome</keyword>
<dbReference type="AlphaFoldDB" id="A0A2S0KDT7"/>
<feature type="signal peptide" evidence="1">
    <location>
        <begin position="1"/>
        <end position="31"/>
    </location>
</feature>